<protein>
    <submittedName>
        <fullName evidence="2">Uncharacterized protein</fullName>
    </submittedName>
</protein>
<dbReference type="Proteomes" id="UP000003045">
    <property type="component" value="Unassembled WGS sequence"/>
</dbReference>
<dbReference type="HOGENOM" id="CLU_3292542_0_0_11"/>
<dbReference type="EMBL" id="AEET01000024">
    <property type="protein sequence ID" value="EFM46385.1"/>
    <property type="molecule type" value="Genomic_DNA"/>
</dbReference>
<organism evidence="2 3">
    <name type="scientific">Mobiluncus mulieris ATCC 35239</name>
    <dbReference type="NCBI Taxonomy" id="871571"/>
    <lineage>
        <taxon>Bacteria</taxon>
        <taxon>Bacillati</taxon>
        <taxon>Actinomycetota</taxon>
        <taxon>Actinomycetes</taxon>
        <taxon>Actinomycetales</taxon>
        <taxon>Actinomycetaceae</taxon>
        <taxon>Mobiluncus</taxon>
    </lineage>
</organism>
<proteinExistence type="predicted"/>
<reference evidence="2" key="1">
    <citation type="submission" date="2010-08" db="EMBL/GenBank/DDBJ databases">
        <authorList>
            <person name="Muzny D."/>
            <person name="Qin X."/>
            <person name="Deng J."/>
            <person name="Jiang H."/>
            <person name="Liu Y."/>
            <person name="Qu J."/>
            <person name="Song X.-Z."/>
            <person name="Zhang L."/>
            <person name="Thornton R."/>
            <person name="Coyle M."/>
            <person name="Francisco L."/>
            <person name="Jackson L."/>
            <person name="Javaid M."/>
            <person name="Korchina V."/>
            <person name="Kovar C."/>
            <person name="Mata R."/>
            <person name="Mathew T."/>
            <person name="Ngo R."/>
            <person name="Nguyen L."/>
            <person name="Nguyen N."/>
            <person name="Okwuonu G."/>
            <person name="Ongeri F."/>
            <person name="Pham C."/>
            <person name="Simmons D."/>
            <person name="Wilczek-Boney K."/>
            <person name="Hale W."/>
            <person name="Jakkamsetti A."/>
            <person name="Pham P."/>
            <person name="Ruth R."/>
            <person name="San Lucas F."/>
            <person name="Warren J."/>
            <person name="Zhang J."/>
            <person name="Zhao Z."/>
            <person name="Zhou C."/>
            <person name="Zhu D."/>
            <person name="Lee S."/>
            <person name="Bess C."/>
            <person name="Blankenburg K."/>
            <person name="Forbes L."/>
            <person name="Fu Q."/>
            <person name="Gubbala S."/>
            <person name="Hirani K."/>
            <person name="Jayaseelan J.C."/>
            <person name="Lara F."/>
            <person name="Munidasa M."/>
            <person name="Palculict T."/>
            <person name="Patil S."/>
            <person name="Pu L.-L."/>
            <person name="Saada N."/>
            <person name="Tang L."/>
            <person name="Weissenberger G."/>
            <person name="Zhu Y."/>
            <person name="Hemphill L."/>
            <person name="Shang Y."/>
            <person name="Youmans B."/>
            <person name="Ayvaz T."/>
            <person name="Ross M."/>
            <person name="Santibanez J."/>
            <person name="Aqrawi P."/>
            <person name="Gross S."/>
            <person name="Joshi V."/>
            <person name="Fowler G."/>
            <person name="Nazareth L."/>
            <person name="Reid J."/>
            <person name="Worley K."/>
            <person name="Petrosino J."/>
            <person name="Highlander S."/>
            <person name="Gibbs R."/>
        </authorList>
    </citation>
    <scope>NUCLEOTIDE SEQUENCE [LARGE SCALE GENOMIC DNA]</scope>
    <source>
        <strain evidence="2">ATCC 35239</strain>
    </source>
</reference>
<gene>
    <name evidence="2" type="ORF">HMPREF0580_0932</name>
</gene>
<evidence type="ECO:0000313" key="3">
    <source>
        <dbReference type="Proteomes" id="UP000003045"/>
    </source>
</evidence>
<feature type="compositionally biased region" description="Basic residues" evidence="1">
    <location>
        <begin position="1"/>
        <end position="12"/>
    </location>
</feature>
<sequence length="40" mass="4674">MKKLRFARKIPRKPKESGVSRHGADTGVRLKSEKCRYCRV</sequence>
<dbReference type="STRING" id="871571.HMPREF0580_0932"/>
<comment type="caution">
    <text evidence="2">The sequence shown here is derived from an EMBL/GenBank/DDBJ whole genome shotgun (WGS) entry which is preliminary data.</text>
</comment>
<evidence type="ECO:0000256" key="1">
    <source>
        <dbReference type="SAM" id="MobiDB-lite"/>
    </source>
</evidence>
<feature type="compositionally biased region" description="Basic and acidic residues" evidence="1">
    <location>
        <begin position="13"/>
        <end position="25"/>
    </location>
</feature>
<accession>E0QQ05</accession>
<name>E0QQ05_9ACTO</name>
<evidence type="ECO:0000313" key="2">
    <source>
        <dbReference type="EMBL" id="EFM46385.1"/>
    </source>
</evidence>
<feature type="region of interest" description="Disordered" evidence="1">
    <location>
        <begin position="1"/>
        <end position="25"/>
    </location>
</feature>
<dbReference type="AlphaFoldDB" id="E0QQ05"/>
<keyword evidence="3" id="KW-1185">Reference proteome</keyword>